<reference evidence="1 2" key="1">
    <citation type="submission" date="2018-08" db="EMBL/GenBank/DDBJ databases">
        <title>A genome reference for cultivated species of the human gut microbiota.</title>
        <authorList>
            <person name="Zou Y."/>
            <person name="Xue W."/>
            <person name="Luo G."/>
        </authorList>
    </citation>
    <scope>NUCLEOTIDE SEQUENCE [LARGE SCALE GENOMIC DNA]</scope>
    <source>
        <strain evidence="1 2">AF32-8AC</strain>
    </source>
</reference>
<accession>A0A3E2U1Z0</accession>
<gene>
    <name evidence="1" type="ORF">DWZ46_11065</name>
</gene>
<dbReference type="EMBL" id="QVER01000014">
    <property type="protein sequence ID" value="RGB90155.1"/>
    <property type="molecule type" value="Genomic_DNA"/>
</dbReference>
<organism evidence="1 2">
    <name type="scientific">Faecalibacterium prausnitzii</name>
    <dbReference type="NCBI Taxonomy" id="853"/>
    <lineage>
        <taxon>Bacteria</taxon>
        <taxon>Bacillati</taxon>
        <taxon>Bacillota</taxon>
        <taxon>Clostridia</taxon>
        <taxon>Eubacteriales</taxon>
        <taxon>Oscillospiraceae</taxon>
        <taxon>Faecalibacterium</taxon>
    </lineage>
</organism>
<dbReference type="Proteomes" id="UP000260991">
    <property type="component" value="Unassembled WGS sequence"/>
</dbReference>
<dbReference type="AlphaFoldDB" id="A0A3E2U1Z0"/>
<protein>
    <submittedName>
        <fullName evidence="1">Uncharacterized protein</fullName>
    </submittedName>
</protein>
<sequence length="63" mass="6958">MVNKKASGLFRSLAYGIYGILFVFCGKLFCHLQQTVKGLHFFPYITGRNAAFQKGGKKQAVTG</sequence>
<evidence type="ECO:0000313" key="2">
    <source>
        <dbReference type="Proteomes" id="UP000260991"/>
    </source>
</evidence>
<name>A0A3E2U1Z0_9FIRM</name>
<comment type="caution">
    <text evidence="1">The sequence shown here is derived from an EMBL/GenBank/DDBJ whole genome shotgun (WGS) entry which is preliminary data.</text>
</comment>
<evidence type="ECO:0000313" key="1">
    <source>
        <dbReference type="EMBL" id="RGB90155.1"/>
    </source>
</evidence>
<proteinExistence type="predicted"/>